<dbReference type="SUPFAM" id="SSF53383">
    <property type="entry name" value="PLP-dependent transferases"/>
    <property type="match status" value="1"/>
</dbReference>
<evidence type="ECO:0000256" key="4">
    <source>
        <dbReference type="ARBA" id="ARBA00012143"/>
    </source>
</evidence>
<dbReference type="InterPro" id="IPR015421">
    <property type="entry name" value="PyrdxlP-dep_Trfase_major"/>
</dbReference>
<dbReference type="GO" id="GO:0042286">
    <property type="term" value="F:glutamate-1-semialdehyde 2,1-aminomutase activity"/>
    <property type="evidence" value="ECO:0007669"/>
    <property type="project" value="UniProtKB-EC"/>
</dbReference>
<dbReference type="PANTHER" id="PTHR43713:SF3">
    <property type="entry name" value="GLUTAMATE-1-SEMIALDEHYDE 2,1-AMINOMUTASE 1, CHLOROPLASTIC-RELATED"/>
    <property type="match status" value="1"/>
</dbReference>
<evidence type="ECO:0000256" key="1">
    <source>
        <dbReference type="ARBA" id="ARBA00001933"/>
    </source>
</evidence>
<dbReference type="Pfam" id="PF00202">
    <property type="entry name" value="Aminotran_3"/>
    <property type="match status" value="1"/>
</dbReference>
<dbReference type="Gene3D" id="3.40.640.10">
    <property type="entry name" value="Type I PLP-dependent aspartate aminotransferase-like (Major domain)"/>
    <property type="match status" value="1"/>
</dbReference>
<dbReference type="InterPro" id="IPR049704">
    <property type="entry name" value="Aminotrans_3_PPA_site"/>
</dbReference>
<keyword evidence="5" id="KW-0663">Pyridoxal phosphate</keyword>
<dbReference type="GO" id="GO:0030170">
    <property type="term" value="F:pyridoxal phosphate binding"/>
    <property type="evidence" value="ECO:0007669"/>
    <property type="project" value="InterPro"/>
</dbReference>
<evidence type="ECO:0000256" key="7">
    <source>
        <dbReference type="ARBA" id="ARBA00023244"/>
    </source>
</evidence>
<dbReference type="GO" id="GO:0008483">
    <property type="term" value="F:transaminase activity"/>
    <property type="evidence" value="ECO:0007669"/>
    <property type="project" value="UniProtKB-KW"/>
</dbReference>
<dbReference type="InterPro" id="IPR005814">
    <property type="entry name" value="Aminotrans_3"/>
</dbReference>
<evidence type="ECO:0000256" key="3">
    <source>
        <dbReference type="ARBA" id="ARBA00008981"/>
    </source>
</evidence>
<name>A0A160TCX8_9ZZZZ</name>
<sequence length="435" mass="46397">MSYSITQSEALFAQAQKHIPGGVNSPVRAFKGVGGTPIFFDHAKGAYVFDADGNRYIDYVGSWGPMILGHSADEILDAVRARMDKGLSFGAPTSIEIDMAEEVCKLLPSMDMVRMVNSGTEATMSAIRLARGFTGRDKLVKFEGCYHGHADSLLVKAGSGMLTLGVPTSPGVPAAVAANTITLDYNNLDSVKECFAQMADEIACVIIEPVAGNMNCIPPSKSFLQGLRELCTVHGIVLIFDEVMSGFRVALGGAQSYYDIIPDMTCLGKVIGGGLPVGAFGGKREIMEYLAPLGPVYQAGTLSGNPLAMAAGLAMLRAIQKPGFYDQLTARVQQMLNGFKAAADKHGIPFTHTSAGSMFGLFFTELNEINTFRDVADHCDGTRFNAFFHGMLKEGVYLAPSSFEAGFMSIAHTEQDIDATIAAADRVMAQLVAHS</sequence>
<dbReference type="GO" id="GO:0006782">
    <property type="term" value="P:protoporphyrinogen IX biosynthetic process"/>
    <property type="evidence" value="ECO:0007669"/>
    <property type="project" value="UniProtKB-UniPathway"/>
</dbReference>
<keyword evidence="7" id="KW-0627">Porphyrin biosynthesis</keyword>
<dbReference type="UniPathway" id="UPA00251">
    <property type="reaction ID" value="UER00317"/>
</dbReference>
<proteinExistence type="inferred from homology"/>
<dbReference type="InterPro" id="IPR004639">
    <property type="entry name" value="4pyrrol_synth_GluAld_NH2Trfase"/>
</dbReference>
<evidence type="ECO:0000256" key="6">
    <source>
        <dbReference type="ARBA" id="ARBA00023235"/>
    </source>
</evidence>
<dbReference type="CDD" id="cd00610">
    <property type="entry name" value="OAT_like"/>
    <property type="match status" value="1"/>
</dbReference>
<comment type="cofactor">
    <cofactor evidence="1">
        <name>pyridoxal 5'-phosphate</name>
        <dbReference type="ChEBI" id="CHEBI:597326"/>
    </cofactor>
</comment>
<comment type="similarity">
    <text evidence="3">Belongs to the class-III pyridoxal-phosphate-dependent aminotransferase family. HemL subfamily.</text>
</comment>
<comment type="pathway">
    <text evidence="2">Porphyrin-containing compound metabolism; protoporphyrin-IX biosynthesis; 5-aminolevulinate from L-glutamyl-tRNA(Glu): step 2/2.</text>
</comment>
<evidence type="ECO:0000313" key="8">
    <source>
        <dbReference type="EMBL" id="CUS41791.1"/>
    </source>
</evidence>
<dbReference type="AlphaFoldDB" id="A0A160TCX8"/>
<dbReference type="PANTHER" id="PTHR43713">
    <property type="entry name" value="GLUTAMATE-1-SEMIALDEHYDE 2,1-AMINOMUTASE"/>
    <property type="match status" value="1"/>
</dbReference>
<accession>A0A160TCX8</accession>
<dbReference type="PROSITE" id="PS00600">
    <property type="entry name" value="AA_TRANSFER_CLASS_3"/>
    <property type="match status" value="1"/>
</dbReference>
<evidence type="ECO:0000256" key="5">
    <source>
        <dbReference type="ARBA" id="ARBA00022898"/>
    </source>
</evidence>
<dbReference type="NCBIfam" id="NF000818">
    <property type="entry name" value="PRK00062.1"/>
    <property type="match status" value="1"/>
</dbReference>
<reference evidence="8" key="1">
    <citation type="submission" date="2015-10" db="EMBL/GenBank/DDBJ databases">
        <authorList>
            <person name="Gilbert D.G."/>
        </authorList>
    </citation>
    <scope>NUCLEOTIDE SEQUENCE</scope>
</reference>
<dbReference type="EMBL" id="CZQC01000053">
    <property type="protein sequence ID" value="CUS41791.1"/>
    <property type="molecule type" value="Genomic_DNA"/>
</dbReference>
<dbReference type="HAMAP" id="MF_00375">
    <property type="entry name" value="HemL_aminotrans_3"/>
    <property type="match status" value="1"/>
</dbReference>
<organism evidence="8">
    <name type="scientific">hydrothermal vent metagenome</name>
    <dbReference type="NCBI Taxonomy" id="652676"/>
    <lineage>
        <taxon>unclassified sequences</taxon>
        <taxon>metagenomes</taxon>
        <taxon>ecological metagenomes</taxon>
    </lineage>
</organism>
<keyword evidence="8" id="KW-0808">Transferase</keyword>
<dbReference type="InterPro" id="IPR015422">
    <property type="entry name" value="PyrdxlP-dep_Trfase_small"/>
</dbReference>
<keyword evidence="6 8" id="KW-0413">Isomerase</keyword>
<evidence type="ECO:0000256" key="2">
    <source>
        <dbReference type="ARBA" id="ARBA00004819"/>
    </source>
</evidence>
<dbReference type="FunFam" id="3.40.640.10:FF:000021">
    <property type="entry name" value="Glutamate-1-semialdehyde 2,1-aminomutase"/>
    <property type="match status" value="1"/>
</dbReference>
<dbReference type="InterPro" id="IPR015424">
    <property type="entry name" value="PyrdxlP-dep_Trfase"/>
</dbReference>
<dbReference type="NCBIfam" id="TIGR00713">
    <property type="entry name" value="hemL"/>
    <property type="match status" value="1"/>
</dbReference>
<protein>
    <recommendedName>
        <fullName evidence="4">glutamate-1-semialdehyde 2,1-aminomutase</fullName>
        <ecNumber evidence="4">5.4.3.8</ecNumber>
    </recommendedName>
</protein>
<dbReference type="EC" id="5.4.3.8" evidence="4"/>
<dbReference type="Gene3D" id="3.90.1150.10">
    <property type="entry name" value="Aspartate Aminotransferase, domain 1"/>
    <property type="match status" value="1"/>
</dbReference>
<keyword evidence="8" id="KW-0032">Aminotransferase</keyword>
<gene>
    <name evidence="8" type="ORF">MGWOODY_Tha1516</name>
</gene>